<dbReference type="InterPro" id="IPR050151">
    <property type="entry name" value="Class-I_Pyr_Nuc-Dis_Oxidored"/>
</dbReference>
<dbReference type="NCBIfam" id="TIGR01350">
    <property type="entry name" value="lipoamide_DH"/>
    <property type="match status" value="1"/>
</dbReference>
<keyword evidence="5 11" id="KW-0560">Oxidoreductase</keyword>
<dbReference type="PRINTS" id="PR00411">
    <property type="entry name" value="PNDRDTASEI"/>
</dbReference>
<evidence type="ECO:0000256" key="7">
    <source>
        <dbReference type="ARBA" id="ARBA00023157"/>
    </source>
</evidence>
<feature type="domain" description="Pyridine nucleotide-disulphide oxidoreductase dimerisation" evidence="9">
    <location>
        <begin position="345"/>
        <end position="454"/>
    </location>
</feature>
<keyword evidence="7" id="KW-1015">Disulfide bond</keyword>
<protein>
    <submittedName>
        <fullName evidence="11">Dihydrolipoamide dehydrogenase of 2-oxoglutarate dehydrogenase</fullName>
        <ecNumber evidence="11">1.8.1.4</ecNumber>
    </submittedName>
</protein>
<evidence type="ECO:0000256" key="6">
    <source>
        <dbReference type="ARBA" id="ARBA00023027"/>
    </source>
</evidence>
<accession>A0A484H4V7</accession>
<comment type="similarity">
    <text evidence="2">Belongs to the class-I pyridine nucleotide-disulfide oxidoreductase family.</text>
</comment>
<evidence type="ECO:0000256" key="4">
    <source>
        <dbReference type="ARBA" id="ARBA00022827"/>
    </source>
</evidence>
<dbReference type="EMBL" id="LR026963">
    <property type="protein sequence ID" value="VBB68906.1"/>
    <property type="molecule type" value="Genomic_DNA"/>
</dbReference>
<dbReference type="Gene3D" id="3.30.390.30">
    <property type="match status" value="1"/>
</dbReference>
<keyword evidence="3" id="KW-0285">Flavoprotein</keyword>
<dbReference type="InterPro" id="IPR001100">
    <property type="entry name" value="Pyr_nuc-diS_OxRdtase"/>
</dbReference>
<dbReference type="Pfam" id="PF02852">
    <property type="entry name" value="Pyr_redox_dim"/>
    <property type="match status" value="1"/>
</dbReference>
<dbReference type="Gene3D" id="3.50.50.60">
    <property type="entry name" value="FAD/NAD(P)-binding domain"/>
    <property type="match status" value="2"/>
</dbReference>
<dbReference type="FunFam" id="3.30.390.30:FF:000001">
    <property type="entry name" value="Dihydrolipoyl dehydrogenase"/>
    <property type="match status" value="1"/>
</dbReference>
<gene>
    <name evidence="11" type="ORF">RIEGSTA812A_PEG_379</name>
</gene>
<dbReference type="InterPro" id="IPR012999">
    <property type="entry name" value="Pyr_OxRdtase_I_AS"/>
</dbReference>
<dbReference type="SUPFAM" id="SSF51905">
    <property type="entry name" value="FAD/NAD(P)-binding domain"/>
    <property type="match status" value="1"/>
</dbReference>
<comment type="cofactor">
    <cofactor evidence="1">
        <name>FAD</name>
        <dbReference type="ChEBI" id="CHEBI:57692"/>
    </cofactor>
</comment>
<dbReference type="PANTHER" id="PTHR22912:SF151">
    <property type="entry name" value="DIHYDROLIPOYL DEHYDROGENASE, MITOCHONDRIAL"/>
    <property type="match status" value="1"/>
</dbReference>
<dbReference type="InterPro" id="IPR004099">
    <property type="entry name" value="Pyr_nucl-diS_OxRdtase_dimer"/>
</dbReference>
<dbReference type="PANTHER" id="PTHR22912">
    <property type="entry name" value="DISULFIDE OXIDOREDUCTASE"/>
    <property type="match status" value="1"/>
</dbReference>
<dbReference type="PRINTS" id="PR00368">
    <property type="entry name" value="FADPNR"/>
</dbReference>
<name>A0A484H4V7_9ZZZZ</name>
<dbReference type="GO" id="GO:0004148">
    <property type="term" value="F:dihydrolipoyl dehydrogenase (NADH) activity"/>
    <property type="evidence" value="ECO:0007669"/>
    <property type="project" value="UniProtKB-EC"/>
</dbReference>
<keyword evidence="6" id="KW-0520">NAD</keyword>
<evidence type="ECO:0000256" key="3">
    <source>
        <dbReference type="ARBA" id="ARBA00022630"/>
    </source>
</evidence>
<dbReference type="InterPro" id="IPR023753">
    <property type="entry name" value="FAD/NAD-binding_dom"/>
</dbReference>
<dbReference type="Pfam" id="PF07992">
    <property type="entry name" value="Pyr_redox_2"/>
    <property type="match status" value="1"/>
</dbReference>
<dbReference type="InterPro" id="IPR036188">
    <property type="entry name" value="FAD/NAD-bd_sf"/>
</dbReference>
<sequence>MDMTYDVIIIGSGPGGYVCALRAAQLGLKVACVEKRATLGGTCLNIGCIPSKTLLHSSHLFHVARHAFVVHGIRGGDGLTVDLAVMMARKNKTVEGLTKGIATLFRKHGIEHVVGSGQLLGAGRVQVGTRTLTAGALVLATGAEPIRLPGVPVDEEHIVTSTGALSLTAVPKRLAIIGAGAIGLELGSVWQRLGAHVTVIEYCDHILPPMDGEVRQYMQRLLERQGLVFRLRHKVAVAERVEKSVVLTVESLLSSRMEELAFDAVLVAVGRRPFTDGLNLAEVGVTCNAQGFIVVDHHFCTSTAGIYAIGDVIGGTMLAHKAAEEGIAVAERLAGQAGYVNYEAIPSVVYTWPEVAAVGQNEEALQAAGTTYKVGRFPFTANARAHCSGESDGFVKILVDAYTDRLLGAHIIGPQAGELIAEIVLGAEFSTSAEDIARTSHAHPSLAEAVREAALAVGAGALHL</sequence>
<dbReference type="AlphaFoldDB" id="A0A484H4V7"/>
<dbReference type="InterPro" id="IPR006258">
    <property type="entry name" value="Lipoamide_DH"/>
</dbReference>
<organism evidence="11">
    <name type="scientific">invertebrate metagenome</name>
    <dbReference type="NCBI Taxonomy" id="1711999"/>
    <lineage>
        <taxon>unclassified sequences</taxon>
        <taxon>metagenomes</taxon>
        <taxon>organismal metagenomes</taxon>
    </lineage>
</organism>
<evidence type="ECO:0000256" key="5">
    <source>
        <dbReference type="ARBA" id="ARBA00023002"/>
    </source>
</evidence>
<evidence type="ECO:0000256" key="8">
    <source>
        <dbReference type="ARBA" id="ARBA00023284"/>
    </source>
</evidence>
<proteinExistence type="inferred from homology"/>
<dbReference type="EC" id="1.8.1.4" evidence="11"/>
<evidence type="ECO:0000259" key="9">
    <source>
        <dbReference type="Pfam" id="PF02852"/>
    </source>
</evidence>
<dbReference type="GO" id="GO:0050660">
    <property type="term" value="F:flavin adenine dinucleotide binding"/>
    <property type="evidence" value="ECO:0007669"/>
    <property type="project" value="InterPro"/>
</dbReference>
<evidence type="ECO:0000256" key="1">
    <source>
        <dbReference type="ARBA" id="ARBA00001974"/>
    </source>
</evidence>
<dbReference type="PROSITE" id="PS00076">
    <property type="entry name" value="PYRIDINE_REDOX_1"/>
    <property type="match status" value="1"/>
</dbReference>
<evidence type="ECO:0000259" key="10">
    <source>
        <dbReference type="Pfam" id="PF07992"/>
    </source>
</evidence>
<dbReference type="InterPro" id="IPR016156">
    <property type="entry name" value="FAD/NAD-linked_Rdtase_dimer_sf"/>
</dbReference>
<dbReference type="PIRSF" id="PIRSF000350">
    <property type="entry name" value="Mercury_reductase_MerA"/>
    <property type="match status" value="1"/>
</dbReference>
<feature type="domain" description="FAD/NAD(P)-binding" evidence="10">
    <location>
        <begin position="5"/>
        <end position="326"/>
    </location>
</feature>
<dbReference type="SUPFAM" id="SSF55424">
    <property type="entry name" value="FAD/NAD-linked reductases, dimerisation (C-terminal) domain"/>
    <property type="match status" value="1"/>
</dbReference>
<dbReference type="GO" id="GO:0005737">
    <property type="term" value="C:cytoplasm"/>
    <property type="evidence" value="ECO:0007669"/>
    <property type="project" value="UniProtKB-ARBA"/>
</dbReference>
<keyword evidence="4" id="KW-0274">FAD</keyword>
<reference evidence="11" key="1">
    <citation type="submission" date="2018-10" db="EMBL/GenBank/DDBJ databases">
        <authorList>
            <person name="Gruber-Vodicka H."/>
            <person name="Jaeckle O."/>
        </authorList>
    </citation>
    <scope>NUCLEOTIDE SEQUENCE</scope>
</reference>
<evidence type="ECO:0000256" key="2">
    <source>
        <dbReference type="ARBA" id="ARBA00007532"/>
    </source>
</evidence>
<evidence type="ECO:0000313" key="11">
    <source>
        <dbReference type="EMBL" id="VBB68906.1"/>
    </source>
</evidence>
<dbReference type="GO" id="GO:0006103">
    <property type="term" value="P:2-oxoglutarate metabolic process"/>
    <property type="evidence" value="ECO:0007669"/>
    <property type="project" value="TreeGrafter"/>
</dbReference>
<keyword evidence="8" id="KW-0676">Redox-active center</keyword>